<dbReference type="AlphaFoldDB" id="A0A5C3F1Y6"/>
<reference evidence="2 3" key="1">
    <citation type="submission" date="2018-03" db="EMBL/GenBank/DDBJ databases">
        <authorList>
            <person name="Guldener U."/>
        </authorList>
    </citation>
    <scope>NUCLEOTIDE SEQUENCE [LARGE SCALE GENOMIC DNA]</scope>
    <source>
        <strain evidence="2 3">DAOM196992</strain>
    </source>
</reference>
<keyword evidence="3" id="KW-1185">Reference proteome</keyword>
<feature type="region of interest" description="Disordered" evidence="1">
    <location>
        <begin position="238"/>
        <end position="257"/>
    </location>
</feature>
<evidence type="ECO:0000256" key="1">
    <source>
        <dbReference type="SAM" id="MobiDB-lite"/>
    </source>
</evidence>
<dbReference type="EMBL" id="OOIP01000007">
    <property type="protein sequence ID" value="SPO37499.1"/>
    <property type="molecule type" value="Genomic_DNA"/>
</dbReference>
<evidence type="ECO:0000313" key="3">
    <source>
        <dbReference type="Proteomes" id="UP000323386"/>
    </source>
</evidence>
<sequence length="257" mass="26955">MLAAACWAFARSLDATVALDRPLLFAFVAAIATTIPSAPSSAAAAFVTLSPVPSFVVGICIGSLRLLIFWPHPHSLLIPLHDPSWPSAVIAETTPTSPSRLIRPAPDHDHLDLLPDCGQALPTSPASAPSALIRSTSVSPPDTVSDRAWISSLNSGAPAPQPNDGHLRVYRHKTYARSPRTGVGRTVCASLRVPPGTNSAPRSSVAAWPSFSSITIAPLSCDSLSLCLLRPAHPPRISKGRTTTSAQVPLAARARRA</sequence>
<name>A0A5C3F1Y6_9BASI</name>
<protein>
    <submittedName>
        <fullName evidence="2">Uncharacterized protein</fullName>
    </submittedName>
</protein>
<gene>
    <name evidence="2" type="ORF">PSFLO_02974</name>
</gene>
<organism evidence="2 3">
    <name type="scientific">Pseudozyma flocculosa</name>
    <dbReference type="NCBI Taxonomy" id="84751"/>
    <lineage>
        <taxon>Eukaryota</taxon>
        <taxon>Fungi</taxon>
        <taxon>Dikarya</taxon>
        <taxon>Basidiomycota</taxon>
        <taxon>Ustilaginomycotina</taxon>
        <taxon>Ustilaginomycetes</taxon>
        <taxon>Ustilaginales</taxon>
        <taxon>Ustilaginaceae</taxon>
        <taxon>Pseudozyma</taxon>
    </lineage>
</organism>
<proteinExistence type="predicted"/>
<accession>A0A5C3F1Y6</accession>
<dbReference type="Proteomes" id="UP000323386">
    <property type="component" value="Unassembled WGS sequence"/>
</dbReference>
<evidence type="ECO:0000313" key="2">
    <source>
        <dbReference type="EMBL" id="SPO37499.1"/>
    </source>
</evidence>